<keyword evidence="1" id="KW-0597">Phosphoprotein</keyword>
<organism evidence="4 5">
    <name type="scientific">Brevibacillus panacihumi</name>
    <dbReference type="NCBI Taxonomy" id="497735"/>
    <lineage>
        <taxon>Bacteria</taxon>
        <taxon>Bacillati</taxon>
        <taxon>Bacillota</taxon>
        <taxon>Bacilli</taxon>
        <taxon>Bacillales</taxon>
        <taxon>Paenibacillaceae</taxon>
        <taxon>Brevibacillus</taxon>
    </lineage>
</organism>
<dbReference type="InterPro" id="IPR007492">
    <property type="entry name" value="LytTR_DNA-bd_dom"/>
</dbReference>
<accession>A0A3M8C6D9</accession>
<dbReference type="GO" id="GO:0000156">
    <property type="term" value="F:phosphorelay response regulator activity"/>
    <property type="evidence" value="ECO:0007669"/>
    <property type="project" value="InterPro"/>
</dbReference>
<dbReference type="PANTHER" id="PTHR37299:SF1">
    <property type="entry name" value="STAGE 0 SPORULATION PROTEIN A HOMOLOG"/>
    <property type="match status" value="1"/>
</dbReference>
<dbReference type="Gene3D" id="2.20.25.10">
    <property type="match status" value="1"/>
</dbReference>
<evidence type="ECO:0000259" key="2">
    <source>
        <dbReference type="PROSITE" id="PS50110"/>
    </source>
</evidence>
<dbReference type="PROSITE" id="PS50110">
    <property type="entry name" value="RESPONSE_REGULATORY"/>
    <property type="match status" value="1"/>
</dbReference>
<dbReference type="Proteomes" id="UP000281915">
    <property type="component" value="Unassembled WGS sequence"/>
</dbReference>
<dbReference type="InterPro" id="IPR011006">
    <property type="entry name" value="CheY-like_superfamily"/>
</dbReference>
<proteinExistence type="predicted"/>
<comment type="caution">
    <text evidence="4">The sequence shown here is derived from an EMBL/GenBank/DDBJ whole genome shotgun (WGS) entry which is preliminary data.</text>
</comment>
<evidence type="ECO:0000313" key="5">
    <source>
        <dbReference type="Proteomes" id="UP000281915"/>
    </source>
</evidence>
<dbReference type="GO" id="GO:0003677">
    <property type="term" value="F:DNA binding"/>
    <property type="evidence" value="ECO:0007669"/>
    <property type="project" value="UniProtKB-KW"/>
</dbReference>
<reference evidence="4 5" key="1">
    <citation type="submission" date="2018-10" db="EMBL/GenBank/DDBJ databases">
        <title>Phylogenomics of Brevibacillus.</title>
        <authorList>
            <person name="Dunlap C."/>
        </authorList>
    </citation>
    <scope>NUCLEOTIDE SEQUENCE [LARGE SCALE GENOMIC DNA]</scope>
    <source>
        <strain evidence="4 5">JCM 15085</strain>
    </source>
</reference>
<keyword evidence="4" id="KW-0238">DNA-binding</keyword>
<evidence type="ECO:0000256" key="1">
    <source>
        <dbReference type="PROSITE-ProRule" id="PRU00169"/>
    </source>
</evidence>
<dbReference type="PROSITE" id="PS50930">
    <property type="entry name" value="HTH_LYTTR"/>
    <property type="match status" value="1"/>
</dbReference>
<evidence type="ECO:0000259" key="3">
    <source>
        <dbReference type="PROSITE" id="PS50930"/>
    </source>
</evidence>
<dbReference type="Pfam" id="PF04397">
    <property type="entry name" value="LytTR"/>
    <property type="match status" value="1"/>
</dbReference>
<dbReference type="SUPFAM" id="SSF52172">
    <property type="entry name" value="CheY-like"/>
    <property type="match status" value="1"/>
</dbReference>
<dbReference type="SMART" id="SM00850">
    <property type="entry name" value="LytTR"/>
    <property type="match status" value="1"/>
</dbReference>
<dbReference type="PANTHER" id="PTHR37299">
    <property type="entry name" value="TRANSCRIPTIONAL REGULATOR-RELATED"/>
    <property type="match status" value="1"/>
</dbReference>
<dbReference type="EMBL" id="RHHT01000065">
    <property type="protein sequence ID" value="RNB71270.1"/>
    <property type="molecule type" value="Genomic_DNA"/>
</dbReference>
<dbReference type="RefSeq" id="WP_122915322.1">
    <property type="nucleotide sequence ID" value="NZ_RHHT01000065.1"/>
</dbReference>
<feature type="domain" description="HTH LytTR-type" evidence="3">
    <location>
        <begin position="161"/>
        <end position="267"/>
    </location>
</feature>
<sequence>MLQVFIVDDEAPARAELRYLLEQFADVQVIGEAGSGEEAVEQVLGLEPDAVFLDIHLQDRDGVDLGQELLESMVKPPVIIFASAYEIHAVRAFETEAVDYIVKPFSESRLEKTMNRVRKWMHRKESARPLLKAEPSPAENLEERLHSLLQNVLTEQSPRRVPVEKNGKIMLIDPNEIVYATLEGRYASIYTRFEQYASSFTLQELENRLSPHQFFRTHRAYIVNLNKTAELVPWFKGAIHLVMQDQRKTEVPVSRNVVKELKRRLGF</sequence>
<dbReference type="InterPro" id="IPR001789">
    <property type="entry name" value="Sig_transdc_resp-reg_receiver"/>
</dbReference>
<protein>
    <submittedName>
        <fullName evidence="4">DNA-binding response regulator</fullName>
    </submittedName>
</protein>
<dbReference type="Gene3D" id="3.40.50.2300">
    <property type="match status" value="1"/>
</dbReference>
<gene>
    <name evidence="4" type="ORF">EDM58_22485</name>
</gene>
<dbReference type="SMART" id="SM00448">
    <property type="entry name" value="REC"/>
    <property type="match status" value="1"/>
</dbReference>
<dbReference type="InterPro" id="IPR046947">
    <property type="entry name" value="LytR-like"/>
</dbReference>
<feature type="modified residue" description="4-aspartylphosphate" evidence="1">
    <location>
        <position position="54"/>
    </location>
</feature>
<dbReference type="AlphaFoldDB" id="A0A3M8C6D9"/>
<feature type="domain" description="Response regulatory" evidence="2">
    <location>
        <begin position="3"/>
        <end position="118"/>
    </location>
</feature>
<dbReference type="Pfam" id="PF00072">
    <property type="entry name" value="Response_reg"/>
    <property type="match status" value="1"/>
</dbReference>
<dbReference type="Gene3D" id="2.40.50.40">
    <property type="match status" value="1"/>
</dbReference>
<name>A0A3M8C6D9_9BACL</name>
<evidence type="ECO:0000313" key="4">
    <source>
        <dbReference type="EMBL" id="RNB71270.1"/>
    </source>
</evidence>